<dbReference type="InterPro" id="IPR036291">
    <property type="entry name" value="NAD(P)-bd_dom_sf"/>
</dbReference>
<comment type="caution">
    <text evidence="2">The sequence shown here is derived from an EMBL/GenBank/DDBJ whole genome shotgun (WGS) entry which is preliminary data.</text>
</comment>
<reference evidence="2 3" key="1">
    <citation type="journal article" date="2011" name="Front. Microbiol.">
        <title>Genomic signatures of strain selection and enhancement in Bacillus atrophaeus var. globigii, a historical biowarfare simulant.</title>
        <authorList>
            <person name="Gibbons H.S."/>
            <person name="Broomall S.M."/>
            <person name="McNew L.A."/>
            <person name="Daligault H."/>
            <person name="Chapman C."/>
            <person name="Bruce D."/>
            <person name="Karavis M."/>
            <person name="Krepps M."/>
            <person name="McGregor P.A."/>
            <person name="Hong C."/>
            <person name="Park K.H."/>
            <person name="Akmal A."/>
            <person name="Feldman A."/>
            <person name="Lin J.S."/>
            <person name="Chang W.E."/>
            <person name="Higgs B.W."/>
            <person name="Demirev P."/>
            <person name="Lindquist J."/>
            <person name="Liem A."/>
            <person name="Fochler E."/>
            <person name="Read T.D."/>
            <person name="Tapia R."/>
            <person name="Johnson S."/>
            <person name="Bishop-Lilly K.A."/>
            <person name="Detter C."/>
            <person name="Han C."/>
            <person name="Sozhamannan S."/>
            <person name="Rosenzweig C.N."/>
            <person name="Skowronski E.W."/>
        </authorList>
    </citation>
    <scope>NUCLEOTIDE SEQUENCE [LARGE SCALE GENOMIC DNA]</scope>
    <source>
        <strain evidence="2 3">AIT1</strain>
    </source>
</reference>
<dbReference type="Proteomes" id="UP000286976">
    <property type="component" value="Unassembled WGS sequence"/>
</dbReference>
<gene>
    <name evidence="2" type="ORF">CWE15_03955</name>
</gene>
<accession>A0A432XA94</accession>
<dbReference type="InterPro" id="IPR005097">
    <property type="entry name" value="Sacchrp_dh_NADP-bd"/>
</dbReference>
<dbReference type="AlphaFoldDB" id="A0A432XA94"/>
<dbReference type="EMBL" id="PIPQ01000001">
    <property type="protein sequence ID" value="RUO44335.1"/>
    <property type="molecule type" value="Genomic_DNA"/>
</dbReference>
<dbReference type="RefSeq" id="WP_126756737.1">
    <property type="nucleotide sequence ID" value="NZ_PIPQ01000001.1"/>
</dbReference>
<evidence type="ECO:0000259" key="1">
    <source>
        <dbReference type="Pfam" id="PF03435"/>
    </source>
</evidence>
<keyword evidence="3" id="KW-1185">Reference proteome</keyword>
<sequence length="343" mass="38056">MKWLIYGAYGYTGELITHHAKRMGYSPILAGRNQGKLDTFAEHVKLEARAFDLSHDALVENLQDIDLVVHCAGPFSKTAEPMMHACIATGTHYLDITGEIEVFELAHQLHAQAEEAGIVLCPGVGFDVIPTDCIAARLKSQMPGATHLKLGFDSRSRMSRGTAKTSIEGLGKGGAVRKEGHIVSVPLAYKTEEINFGDGRKLAMTIPWGDVSTAYYTTGVPNIEVYIPASPKLVKQLKRLNRVRWLLRRRFVQTWLSKKAEKQPAGPEAKEREQHATWVWGEISNDQGETISLREKVLNGYSLTARGAVEVAIHVLRHQIKPGFYTPSRLYGAKLIDLFLADK</sequence>
<organism evidence="2 3">
    <name type="scientific">Aliidiomarina taiwanensis</name>
    <dbReference type="NCBI Taxonomy" id="946228"/>
    <lineage>
        <taxon>Bacteria</taxon>
        <taxon>Pseudomonadati</taxon>
        <taxon>Pseudomonadota</taxon>
        <taxon>Gammaproteobacteria</taxon>
        <taxon>Alteromonadales</taxon>
        <taxon>Idiomarinaceae</taxon>
        <taxon>Aliidiomarina</taxon>
    </lineage>
</organism>
<dbReference type="Pfam" id="PF03435">
    <property type="entry name" value="Sacchrp_dh_NADP"/>
    <property type="match status" value="1"/>
</dbReference>
<feature type="domain" description="Saccharopine dehydrogenase NADP binding" evidence="1">
    <location>
        <begin position="4"/>
        <end position="120"/>
    </location>
</feature>
<dbReference type="SUPFAM" id="SSF51735">
    <property type="entry name" value="NAD(P)-binding Rossmann-fold domains"/>
    <property type="match status" value="1"/>
</dbReference>
<proteinExistence type="predicted"/>
<dbReference type="PANTHER" id="PTHR43781:SF1">
    <property type="entry name" value="SACCHAROPINE DEHYDROGENASE"/>
    <property type="match status" value="1"/>
</dbReference>
<protein>
    <recommendedName>
        <fullName evidence="1">Saccharopine dehydrogenase NADP binding domain-containing protein</fullName>
    </recommendedName>
</protein>
<evidence type="ECO:0000313" key="2">
    <source>
        <dbReference type="EMBL" id="RUO44335.1"/>
    </source>
</evidence>
<dbReference type="Gene3D" id="3.40.50.720">
    <property type="entry name" value="NAD(P)-binding Rossmann-like Domain"/>
    <property type="match status" value="1"/>
</dbReference>
<dbReference type="PANTHER" id="PTHR43781">
    <property type="entry name" value="SACCHAROPINE DEHYDROGENASE"/>
    <property type="match status" value="1"/>
</dbReference>
<dbReference type="OrthoDB" id="4420885at2"/>
<evidence type="ECO:0000313" key="3">
    <source>
        <dbReference type="Proteomes" id="UP000286976"/>
    </source>
</evidence>
<name>A0A432XA94_9GAMM</name>